<comment type="catalytic activity">
    <reaction evidence="9">
        <text>hydrogenselenide + ATP + H2O = selenophosphate + AMP + phosphate + 2 H(+)</text>
        <dbReference type="Rhea" id="RHEA:18737"/>
        <dbReference type="ChEBI" id="CHEBI:15377"/>
        <dbReference type="ChEBI" id="CHEBI:15378"/>
        <dbReference type="ChEBI" id="CHEBI:16144"/>
        <dbReference type="ChEBI" id="CHEBI:29317"/>
        <dbReference type="ChEBI" id="CHEBI:30616"/>
        <dbReference type="ChEBI" id="CHEBI:43474"/>
        <dbReference type="ChEBI" id="CHEBI:456215"/>
        <dbReference type="EC" id="2.7.9.3"/>
    </reaction>
</comment>
<feature type="site" description="Important for catalytic activity" evidence="9">
    <location>
        <position position="14"/>
    </location>
</feature>
<gene>
    <name evidence="9 12" type="primary">selD</name>
    <name evidence="12" type="ORF">EHV10_11310</name>
</gene>
<dbReference type="Proteomes" id="UP000272490">
    <property type="component" value="Unassembled WGS sequence"/>
</dbReference>
<proteinExistence type="inferred from homology"/>
<dbReference type="InterPro" id="IPR023061">
    <property type="entry name" value="SelD_I"/>
</dbReference>
<feature type="binding site" evidence="9">
    <location>
        <position position="85"/>
    </location>
    <ligand>
        <name>Mg(2+)</name>
        <dbReference type="ChEBI" id="CHEBI:18420"/>
    </ligand>
</feature>
<comment type="cofactor">
    <cofactor evidence="9">
        <name>Mg(2+)</name>
        <dbReference type="ChEBI" id="CHEBI:18420"/>
    </cofactor>
    <text evidence="9">Binds 1 Mg(2+) ion per monomer.</text>
</comment>
<sequence>MEKLYCKGGGCTAKLGAGILSHILERLPKQNFDKNLMVGFDAKDDAAVYKLTDDIAFVQTLDFFPPMVEDPYTFGQIAAANALSDIYAMGGEVKTALNIVCFPQSSDLNILGEIMRGGLEKVKEAGGVLAGGHSIDDTDVKYGLSVTGIVNPNKIYSNNTGKPGDSLILTKRLGVGIICTAARIGEADENTLNEAVDSMKTLNKYACDISKKYDIHACTDITGFGFLGHLMEMMGDDKSCEVYAKQIPVFEAAKALADEFLITAGGQRNRNYVGENVIFEDVPFAMEEILFDPQTSGGLLLAVRKEEADALLNELKEAGMPAAIVGEIKTRENTAIKVADK</sequence>
<dbReference type="InterPro" id="IPR036676">
    <property type="entry name" value="PurM-like_C_sf"/>
</dbReference>
<dbReference type="GO" id="GO:0000287">
    <property type="term" value="F:magnesium ion binding"/>
    <property type="evidence" value="ECO:0007669"/>
    <property type="project" value="UniProtKB-UniRule"/>
</dbReference>
<dbReference type="InterPro" id="IPR010918">
    <property type="entry name" value="PurM-like_C_dom"/>
</dbReference>
<evidence type="ECO:0000259" key="11">
    <source>
        <dbReference type="Pfam" id="PF02769"/>
    </source>
</evidence>
<dbReference type="AlphaFoldDB" id="A0A3P3QWB2"/>
<keyword evidence="8 9" id="KW-0711">Selenium</keyword>
<feature type="binding site" evidence="9">
    <location>
        <position position="220"/>
    </location>
    <ligand>
        <name>Mg(2+)</name>
        <dbReference type="ChEBI" id="CHEBI:18420"/>
    </ligand>
</feature>
<evidence type="ECO:0000256" key="6">
    <source>
        <dbReference type="ARBA" id="ARBA00022840"/>
    </source>
</evidence>
<dbReference type="CDD" id="cd02195">
    <property type="entry name" value="SelD"/>
    <property type="match status" value="1"/>
</dbReference>
<organism evidence="12 13">
    <name type="scientific">Lachnoanaerobaculum gingivalis</name>
    <dbReference type="NCBI Taxonomy" id="2490855"/>
    <lineage>
        <taxon>Bacteria</taxon>
        <taxon>Bacillati</taxon>
        <taxon>Bacillota</taxon>
        <taxon>Clostridia</taxon>
        <taxon>Lachnospirales</taxon>
        <taxon>Lachnospiraceae</taxon>
        <taxon>Lachnoanaerobaculum</taxon>
    </lineage>
</organism>
<keyword evidence="13" id="KW-1185">Reference proteome</keyword>
<keyword evidence="2 9" id="KW-0808">Transferase</keyword>
<evidence type="ECO:0000256" key="5">
    <source>
        <dbReference type="ARBA" id="ARBA00022777"/>
    </source>
</evidence>
<comment type="similarity">
    <text evidence="1 9">Belongs to the selenophosphate synthase 1 family. Class I subfamily.</text>
</comment>
<comment type="subunit">
    <text evidence="9">Homodimer.</text>
</comment>
<evidence type="ECO:0000259" key="10">
    <source>
        <dbReference type="Pfam" id="PF00586"/>
    </source>
</evidence>
<dbReference type="SUPFAM" id="SSF55326">
    <property type="entry name" value="PurM N-terminal domain-like"/>
    <property type="match status" value="1"/>
</dbReference>
<dbReference type="Pfam" id="PF02769">
    <property type="entry name" value="AIRS_C"/>
    <property type="match status" value="1"/>
</dbReference>
<feature type="binding site" description="in other chain" evidence="9">
    <location>
        <begin position="42"/>
        <end position="44"/>
    </location>
    <ligand>
        <name>ATP</name>
        <dbReference type="ChEBI" id="CHEBI:30616"/>
        <note>ligand shared between dimeric partners</note>
    </ligand>
</feature>
<feature type="binding site" evidence="9">
    <location>
        <begin position="132"/>
        <end position="134"/>
    </location>
    <ligand>
        <name>ATP</name>
        <dbReference type="ChEBI" id="CHEBI:30616"/>
        <note>ligand shared between dimeric partners</note>
    </ligand>
</feature>
<dbReference type="OrthoDB" id="9772934at2"/>
<dbReference type="PANTHER" id="PTHR10256:SF0">
    <property type="entry name" value="INACTIVE SELENIDE, WATER DIKINASE-LIKE PROTEIN-RELATED"/>
    <property type="match status" value="1"/>
</dbReference>
<keyword evidence="7 9" id="KW-0460">Magnesium</keyword>
<feature type="binding site" description="in other chain" evidence="9">
    <location>
        <position position="85"/>
    </location>
    <ligand>
        <name>ATP</name>
        <dbReference type="ChEBI" id="CHEBI:30616"/>
        <note>ligand shared between dimeric partners</note>
    </ligand>
</feature>
<dbReference type="NCBIfam" id="TIGR00476">
    <property type="entry name" value="selD"/>
    <property type="match status" value="1"/>
</dbReference>
<dbReference type="InterPro" id="IPR004536">
    <property type="entry name" value="SPS/SelD"/>
</dbReference>
<feature type="binding site" description="in other chain" evidence="9">
    <location>
        <position position="62"/>
    </location>
    <ligand>
        <name>ATP</name>
        <dbReference type="ChEBI" id="CHEBI:30616"/>
        <note>ligand shared between dimeric partners</note>
    </ligand>
</feature>
<evidence type="ECO:0000313" key="13">
    <source>
        <dbReference type="Proteomes" id="UP000272490"/>
    </source>
</evidence>
<evidence type="ECO:0000256" key="4">
    <source>
        <dbReference type="ARBA" id="ARBA00022741"/>
    </source>
</evidence>
<evidence type="ECO:0000256" key="7">
    <source>
        <dbReference type="ARBA" id="ARBA00022842"/>
    </source>
</evidence>
<keyword evidence="5 9" id="KW-0418">Kinase</keyword>
<dbReference type="InterPro" id="IPR016188">
    <property type="entry name" value="PurM-like_N"/>
</dbReference>
<dbReference type="GO" id="GO:0005737">
    <property type="term" value="C:cytoplasm"/>
    <property type="evidence" value="ECO:0007669"/>
    <property type="project" value="TreeGrafter"/>
</dbReference>
<keyword evidence="3 9" id="KW-0479">Metal-binding</keyword>
<feature type="domain" description="PurM-like N-terminal" evidence="10">
    <location>
        <begin position="44"/>
        <end position="150"/>
    </location>
</feature>
<evidence type="ECO:0000256" key="1">
    <source>
        <dbReference type="ARBA" id="ARBA00008026"/>
    </source>
</evidence>
<dbReference type="Pfam" id="PF00586">
    <property type="entry name" value="AIRS"/>
    <property type="match status" value="1"/>
</dbReference>
<dbReference type="EC" id="2.7.9.3" evidence="9"/>
<dbReference type="EMBL" id="RRCO01000005">
    <property type="protein sequence ID" value="RRJ24849.1"/>
    <property type="molecule type" value="Genomic_DNA"/>
</dbReference>
<dbReference type="PIRSF" id="PIRSF036407">
    <property type="entry name" value="Selenphspht_syn"/>
    <property type="match status" value="1"/>
</dbReference>
<evidence type="ECO:0000256" key="3">
    <source>
        <dbReference type="ARBA" id="ARBA00022723"/>
    </source>
</evidence>
<feature type="binding site" description="in other chain" evidence="9">
    <location>
        <position position="14"/>
    </location>
    <ligand>
        <name>ATP</name>
        <dbReference type="ChEBI" id="CHEBI:30616"/>
        <note>ligand shared between dimeric partners</note>
    </ligand>
</feature>
<feature type="binding site" evidence="9">
    <location>
        <position position="45"/>
    </location>
    <ligand>
        <name>Mg(2+)</name>
        <dbReference type="ChEBI" id="CHEBI:18420"/>
    </ligand>
</feature>
<reference evidence="12 13" key="1">
    <citation type="submission" date="2018-11" db="EMBL/GenBank/DDBJ databases">
        <title>Genome sequencing of Lachnoanaerobaculum sp. KCOM 2030 (= ChDC B114).</title>
        <authorList>
            <person name="Kook J.-K."/>
            <person name="Park S.-N."/>
            <person name="Lim Y.K."/>
        </authorList>
    </citation>
    <scope>NUCLEOTIDE SEQUENCE [LARGE SCALE GENOMIC DNA]</scope>
    <source>
        <strain evidence="12 13">KCOM 2030</strain>
    </source>
</reference>
<dbReference type="RefSeq" id="WP_128674729.1">
    <property type="nucleotide sequence ID" value="NZ_RRCO01000005.1"/>
</dbReference>
<comment type="caution">
    <text evidence="12">The sequence shown here is derived from an EMBL/GenBank/DDBJ whole genome shotgun (WGS) entry which is preliminary data.</text>
</comment>
<evidence type="ECO:0000313" key="12">
    <source>
        <dbReference type="EMBL" id="RRJ24849.1"/>
    </source>
</evidence>
<keyword evidence="6 9" id="KW-0067">ATP-binding</keyword>
<dbReference type="InterPro" id="IPR036921">
    <property type="entry name" value="PurM-like_N_sf"/>
</dbReference>
<keyword evidence="4 9" id="KW-0547">Nucleotide-binding</keyword>
<protein>
    <recommendedName>
        <fullName evidence="9">Selenide, water dikinase</fullName>
        <ecNumber evidence="9">2.7.9.3</ecNumber>
    </recommendedName>
    <alternativeName>
        <fullName evidence="9">Selenium donor protein</fullName>
    </alternativeName>
    <alternativeName>
        <fullName evidence="9">Selenophosphate synthase</fullName>
    </alternativeName>
</protein>
<dbReference type="SUPFAM" id="SSF56042">
    <property type="entry name" value="PurM C-terminal domain-like"/>
    <property type="match status" value="1"/>
</dbReference>
<dbReference type="Gene3D" id="3.90.650.10">
    <property type="entry name" value="PurM-like C-terminal domain"/>
    <property type="match status" value="1"/>
</dbReference>
<dbReference type="Gene3D" id="3.30.1330.10">
    <property type="entry name" value="PurM-like, N-terminal domain"/>
    <property type="match status" value="1"/>
</dbReference>
<evidence type="ECO:0000256" key="8">
    <source>
        <dbReference type="ARBA" id="ARBA00023266"/>
    </source>
</evidence>
<feature type="active site" evidence="9">
    <location>
        <position position="11"/>
    </location>
</feature>
<dbReference type="FunFam" id="3.30.1330.10:FF:000003">
    <property type="entry name" value="Selenide, water dikinase"/>
    <property type="match status" value="1"/>
</dbReference>
<dbReference type="GO" id="GO:0004756">
    <property type="term" value="F:selenide, water dikinase activity"/>
    <property type="evidence" value="ECO:0007669"/>
    <property type="project" value="UniProtKB-UniRule"/>
</dbReference>
<dbReference type="GO" id="GO:0005524">
    <property type="term" value="F:ATP binding"/>
    <property type="evidence" value="ECO:0007669"/>
    <property type="project" value="UniProtKB-UniRule"/>
</dbReference>
<dbReference type="HAMAP" id="MF_00625">
    <property type="entry name" value="SelD"/>
    <property type="match status" value="1"/>
</dbReference>
<dbReference type="PANTHER" id="PTHR10256">
    <property type="entry name" value="SELENIDE, WATER DIKINASE"/>
    <property type="match status" value="1"/>
</dbReference>
<feature type="domain" description="PurM-like C-terminal" evidence="11">
    <location>
        <begin position="162"/>
        <end position="337"/>
    </location>
</feature>
<evidence type="ECO:0000256" key="2">
    <source>
        <dbReference type="ARBA" id="ARBA00022679"/>
    </source>
</evidence>
<dbReference type="NCBIfam" id="NF002098">
    <property type="entry name" value="PRK00943.1"/>
    <property type="match status" value="1"/>
</dbReference>
<evidence type="ECO:0000256" key="9">
    <source>
        <dbReference type="HAMAP-Rule" id="MF_00625"/>
    </source>
</evidence>
<accession>A0A3P3QWB2</accession>
<name>A0A3P3QWB2_9FIRM</name>
<dbReference type="GO" id="GO:0016260">
    <property type="term" value="P:selenocysteine biosynthetic process"/>
    <property type="evidence" value="ECO:0007669"/>
    <property type="project" value="InterPro"/>
</dbReference>
<comment type="function">
    <text evidence="9">Synthesizes selenophosphate from selenide and ATP.</text>
</comment>